<keyword evidence="8" id="KW-0472">Membrane</keyword>
<evidence type="ECO:0000256" key="2">
    <source>
        <dbReference type="ARBA" id="ARBA00022670"/>
    </source>
</evidence>
<dbReference type="EMBL" id="VWNA01000001">
    <property type="protein sequence ID" value="MQT13535.1"/>
    <property type="molecule type" value="Genomic_DNA"/>
</dbReference>
<dbReference type="Gene3D" id="2.70.70.10">
    <property type="entry name" value="Glucose Permease (Domain IIA)"/>
    <property type="match status" value="1"/>
</dbReference>
<dbReference type="Gene3D" id="3.10.450.350">
    <property type="match status" value="1"/>
</dbReference>
<keyword evidence="11" id="KW-1185">Reference proteome</keyword>
<protein>
    <submittedName>
        <fullName evidence="10">M23 family metallopeptidase</fullName>
    </submittedName>
</protein>
<dbReference type="GO" id="GO:0006508">
    <property type="term" value="P:proteolysis"/>
    <property type="evidence" value="ECO:0007669"/>
    <property type="project" value="UniProtKB-KW"/>
</dbReference>
<dbReference type="Proteomes" id="UP000332515">
    <property type="component" value="Unassembled WGS sequence"/>
</dbReference>
<reference evidence="10 11" key="1">
    <citation type="submission" date="2019-09" db="EMBL/GenBank/DDBJ databases">
        <title>Segnochrobactrum spirostomi gen. nov., sp. nov., isolated from the ciliate Spirostomum cf. yagiui and description of a novel family, Segnochrobactraceae fam. nov. within the order Rhizobiales of the class Alphaproteobacteria.</title>
        <authorList>
            <person name="Akter S."/>
            <person name="Shazib S.U.A."/>
            <person name="Shin M.K."/>
        </authorList>
    </citation>
    <scope>NUCLEOTIDE SEQUENCE [LARGE SCALE GENOMIC DNA]</scope>
    <source>
        <strain evidence="10 11">Sp-1</strain>
    </source>
</reference>
<evidence type="ECO:0000256" key="5">
    <source>
        <dbReference type="ARBA" id="ARBA00022833"/>
    </source>
</evidence>
<feature type="transmembrane region" description="Helical" evidence="8">
    <location>
        <begin position="46"/>
        <end position="69"/>
    </location>
</feature>
<gene>
    <name evidence="10" type="ORF">F0357_12980</name>
</gene>
<keyword evidence="8" id="KW-0812">Transmembrane</keyword>
<feature type="region of interest" description="Disordered" evidence="7">
    <location>
        <begin position="401"/>
        <end position="422"/>
    </location>
</feature>
<accession>A0A6A7Y480</accession>
<dbReference type="PANTHER" id="PTHR21666">
    <property type="entry name" value="PEPTIDASE-RELATED"/>
    <property type="match status" value="1"/>
</dbReference>
<dbReference type="Pfam" id="PF01551">
    <property type="entry name" value="Peptidase_M23"/>
    <property type="match status" value="1"/>
</dbReference>
<comment type="cofactor">
    <cofactor evidence="1">
        <name>Zn(2+)</name>
        <dbReference type="ChEBI" id="CHEBI:29105"/>
    </cofactor>
</comment>
<evidence type="ECO:0000256" key="4">
    <source>
        <dbReference type="ARBA" id="ARBA00022801"/>
    </source>
</evidence>
<proteinExistence type="predicted"/>
<keyword evidence="4" id="KW-0378">Hydrolase</keyword>
<evidence type="ECO:0000313" key="10">
    <source>
        <dbReference type="EMBL" id="MQT13535.1"/>
    </source>
</evidence>
<dbReference type="PANTHER" id="PTHR21666:SF288">
    <property type="entry name" value="CELL DIVISION PROTEIN YTFB"/>
    <property type="match status" value="1"/>
</dbReference>
<evidence type="ECO:0000256" key="3">
    <source>
        <dbReference type="ARBA" id="ARBA00022723"/>
    </source>
</evidence>
<dbReference type="InterPro" id="IPR050570">
    <property type="entry name" value="Cell_wall_metabolism_enzyme"/>
</dbReference>
<dbReference type="CDD" id="cd12797">
    <property type="entry name" value="M23_peptidase"/>
    <property type="match status" value="1"/>
</dbReference>
<dbReference type="InterPro" id="IPR011055">
    <property type="entry name" value="Dup_hybrid_motif"/>
</dbReference>
<dbReference type="RefSeq" id="WP_153482333.1">
    <property type="nucleotide sequence ID" value="NZ_VWNA01000001.1"/>
</dbReference>
<keyword evidence="8" id="KW-1133">Transmembrane helix</keyword>
<sequence>MKAGKHGQARQRLGSEPVIALGNEPPLFVAGATESDTGRTAISLRWLLGTVLTGVTSIFLMGGALVVALDGRTSAAVTSDADLVAQAQSGQAGDQGQGDDVARAQKGDRMLAPVKPVTNKEVIQVSTVTRQGDRDLIRTKPYIKFTASLETRTDIDASDIPPFDPLKIFSDQDLFPDHGAAESIYGAAVDGEVTLSVQDFPVANPGLDADLSFSSDEVEELVREDGRFQTDKASAFAGAQAPDTSNRFSSFSMLMATPQTQTASLDSNVKIVPENVSEVAKTAASLNKTGSPDTATKTPPKPPADIVVTAAKGDTLKKLLMANSADEDEADEIVSAFRKSEASVTRISAGNKLRIGLGPDPGRPGEFRPERVSVYDATSHLGTVALNDDGDYVAAEEPLDDFVDEGSNDGGGSDEVSSDSQTPTIYNSLYQTALKQGLPDTMVNELVHLFSFGVDFNAHVHQGDKIELFYADDEDGAASNGPPEVLFASLTIGGIEKRFYRFHSNRSGSTDFFDGTGKSAQQFLMRKPITGGIFRSGFGARRHPILGYVRMHPGVDWAAPRGTPVYASGNGVVAEAGWKSGYGRWVLISHGNGYDTGYGHMSGIASGIAPGTKVHQGQVIGYVGSTGLSTGPHLHYEVHINESPVDPLRIRLPSGRELRGAELVAFQKERKRIDDLIGVDEDASSATVARN</sequence>
<feature type="domain" description="M23ase beta-sheet core" evidence="9">
    <location>
        <begin position="550"/>
        <end position="647"/>
    </location>
</feature>
<keyword evidence="6" id="KW-0482">Metalloprotease</keyword>
<keyword evidence="5" id="KW-0862">Zinc</keyword>
<organism evidence="10 11">
    <name type="scientific">Segnochrobactrum spirostomi</name>
    <dbReference type="NCBI Taxonomy" id="2608987"/>
    <lineage>
        <taxon>Bacteria</taxon>
        <taxon>Pseudomonadati</taxon>
        <taxon>Pseudomonadota</taxon>
        <taxon>Alphaproteobacteria</taxon>
        <taxon>Hyphomicrobiales</taxon>
        <taxon>Segnochrobactraceae</taxon>
        <taxon>Segnochrobactrum</taxon>
    </lineage>
</organism>
<evidence type="ECO:0000256" key="8">
    <source>
        <dbReference type="SAM" id="Phobius"/>
    </source>
</evidence>
<dbReference type="InterPro" id="IPR016047">
    <property type="entry name" value="M23ase_b-sheet_dom"/>
</dbReference>
<evidence type="ECO:0000259" key="9">
    <source>
        <dbReference type="Pfam" id="PF01551"/>
    </source>
</evidence>
<keyword evidence="2" id="KW-0645">Protease</keyword>
<evidence type="ECO:0000256" key="1">
    <source>
        <dbReference type="ARBA" id="ARBA00001947"/>
    </source>
</evidence>
<dbReference type="AlphaFoldDB" id="A0A6A7Y480"/>
<keyword evidence="3" id="KW-0479">Metal-binding</keyword>
<comment type="caution">
    <text evidence="10">The sequence shown here is derived from an EMBL/GenBank/DDBJ whole genome shotgun (WGS) entry which is preliminary data.</text>
</comment>
<dbReference type="GO" id="GO:0046872">
    <property type="term" value="F:metal ion binding"/>
    <property type="evidence" value="ECO:0007669"/>
    <property type="project" value="UniProtKB-KW"/>
</dbReference>
<dbReference type="GO" id="GO:0004222">
    <property type="term" value="F:metalloendopeptidase activity"/>
    <property type="evidence" value="ECO:0007669"/>
    <property type="project" value="TreeGrafter"/>
</dbReference>
<evidence type="ECO:0000256" key="6">
    <source>
        <dbReference type="ARBA" id="ARBA00023049"/>
    </source>
</evidence>
<name>A0A6A7Y480_9HYPH</name>
<dbReference type="SUPFAM" id="SSF51261">
    <property type="entry name" value="Duplicated hybrid motif"/>
    <property type="match status" value="1"/>
</dbReference>
<evidence type="ECO:0000256" key="7">
    <source>
        <dbReference type="SAM" id="MobiDB-lite"/>
    </source>
</evidence>
<evidence type="ECO:0000313" key="11">
    <source>
        <dbReference type="Proteomes" id="UP000332515"/>
    </source>
</evidence>
<feature type="region of interest" description="Disordered" evidence="7">
    <location>
        <begin position="284"/>
        <end position="303"/>
    </location>
</feature>